<dbReference type="RefSeq" id="WP_275542262.1">
    <property type="nucleotide sequence ID" value="NZ_LMVN01000011.1"/>
</dbReference>
<reference evidence="1 2" key="1">
    <citation type="submission" date="2016-04" db="EMBL/GenBank/DDBJ databases">
        <title>Genome sequence of Methanosphaera cuniculi DSM 4103.</title>
        <authorList>
            <person name="Poehlein A."/>
            <person name="Seedorf H."/>
            <person name="Daniel R."/>
        </authorList>
    </citation>
    <scope>NUCLEOTIDE SEQUENCE [LARGE SCALE GENOMIC DNA]</scope>
    <source>
        <strain evidence="1 2">DSM 4103</strain>
    </source>
</reference>
<gene>
    <name evidence="1" type="ORF">MSCUN_09580</name>
</gene>
<dbReference type="AlphaFoldDB" id="A0A2V2BVP8"/>
<proteinExistence type="predicted"/>
<evidence type="ECO:0000313" key="1">
    <source>
        <dbReference type="EMBL" id="PWL08027.1"/>
    </source>
</evidence>
<dbReference type="Proteomes" id="UP000246004">
    <property type="component" value="Unassembled WGS sequence"/>
</dbReference>
<protein>
    <submittedName>
        <fullName evidence="1">Uncharacterized protein</fullName>
    </submittedName>
</protein>
<dbReference type="EMBL" id="LWMS01000031">
    <property type="protein sequence ID" value="PWL08027.1"/>
    <property type="molecule type" value="Genomic_DNA"/>
</dbReference>
<evidence type="ECO:0000313" key="2">
    <source>
        <dbReference type="Proteomes" id="UP000246004"/>
    </source>
</evidence>
<sequence length="40" mass="4633">MEFEKITLDEIPFDSVDSTSWIAPFVWGRIGNYTISKILL</sequence>
<accession>A0A2V2BVP8</accession>
<name>A0A2V2BVP8_9EURY</name>
<organism evidence="1 2">
    <name type="scientific">Methanosphaera cuniculi</name>
    <dbReference type="NCBI Taxonomy" id="1077256"/>
    <lineage>
        <taxon>Archaea</taxon>
        <taxon>Methanobacteriati</taxon>
        <taxon>Methanobacteriota</taxon>
        <taxon>Methanomada group</taxon>
        <taxon>Methanobacteria</taxon>
        <taxon>Methanobacteriales</taxon>
        <taxon>Methanobacteriaceae</taxon>
        <taxon>Methanosphaera</taxon>
    </lineage>
</organism>
<comment type="caution">
    <text evidence="1">The sequence shown here is derived from an EMBL/GenBank/DDBJ whole genome shotgun (WGS) entry which is preliminary data.</text>
</comment>